<dbReference type="EMBL" id="PQSP01000001">
    <property type="protein sequence ID" value="RUS67608.1"/>
    <property type="molecule type" value="Genomic_DNA"/>
</dbReference>
<dbReference type="RefSeq" id="WP_126977136.1">
    <property type="nucleotide sequence ID" value="NZ_PQSP01000001.1"/>
</dbReference>
<sequence length="135" mass="15029">MMSFEDFVKSGSVGVDLNIAIGQIQSTLPGATVHWIDAAEKSYGVFFQGIEILFWGGVLYSVQFEIANMEKLQIGQYTIDATTTCSAFKQMLDEMGLFFSEREYHGQKVLALQSGVKLYFDGSSLCFLTAMKTYT</sequence>
<proteinExistence type="predicted"/>
<accession>A0A433SFV6</accession>
<protein>
    <submittedName>
        <fullName evidence="1">Uncharacterized protein</fullName>
    </submittedName>
</protein>
<evidence type="ECO:0000313" key="1">
    <source>
        <dbReference type="EMBL" id="RUS67608.1"/>
    </source>
</evidence>
<organism evidence="1 2">
    <name type="scientific">Saezia sanguinis</name>
    <dbReference type="NCBI Taxonomy" id="1965230"/>
    <lineage>
        <taxon>Bacteria</taxon>
        <taxon>Pseudomonadati</taxon>
        <taxon>Pseudomonadota</taxon>
        <taxon>Betaproteobacteria</taxon>
        <taxon>Burkholderiales</taxon>
        <taxon>Saeziaceae</taxon>
        <taxon>Saezia</taxon>
    </lineage>
</organism>
<comment type="caution">
    <text evidence="1">The sequence shown here is derived from an EMBL/GenBank/DDBJ whole genome shotgun (WGS) entry which is preliminary data.</text>
</comment>
<reference evidence="1 2" key="1">
    <citation type="submission" date="2018-01" db="EMBL/GenBank/DDBJ databases">
        <title>Saezia sanguinis gen. nov., sp. nov., in the order Burkholderiales isolated from human blood.</title>
        <authorList>
            <person name="Medina-Pascual M.J."/>
            <person name="Valdezate S."/>
            <person name="Monzon S."/>
            <person name="Cuesta I."/>
            <person name="Carrasco G."/>
            <person name="Villalon P."/>
            <person name="Saez-Nieto J.A."/>
        </authorList>
    </citation>
    <scope>NUCLEOTIDE SEQUENCE [LARGE SCALE GENOMIC DNA]</scope>
    <source>
        <strain evidence="1 2">CNM695-12</strain>
    </source>
</reference>
<evidence type="ECO:0000313" key="2">
    <source>
        <dbReference type="Proteomes" id="UP000286947"/>
    </source>
</evidence>
<gene>
    <name evidence="1" type="ORF">CUZ56_00083</name>
</gene>
<keyword evidence="2" id="KW-1185">Reference proteome</keyword>
<dbReference type="Proteomes" id="UP000286947">
    <property type="component" value="Unassembled WGS sequence"/>
</dbReference>
<dbReference type="AlphaFoldDB" id="A0A433SFV6"/>
<name>A0A433SFV6_9BURK</name>